<dbReference type="InterPro" id="IPR036224">
    <property type="entry name" value="GINS_bundle-like_dom_sf"/>
</dbReference>
<dbReference type="PANTHER" id="PTHR12914">
    <property type="entry name" value="PARTNER OF SLD5"/>
    <property type="match status" value="1"/>
</dbReference>
<dbReference type="RefSeq" id="XP_002772446.1">
    <property type="nucleotide sequence ID" value="XM_002772400.1"/>
</dbReference>
<dbReference type="OrthoDB" id="10252587at2759"/>
<evidence type="ECO:0007829" key="4">
    <source>
        <dbReference type="PDB" id="9FQ7"/>
    </source>
</evidence>
<dbReference type="GeneID" id="9045860"/>
<organism evidence="3">
    <name type="scientific">Perkinsus marinus (strain ATCC 50983 / TXsc)</name>
    <dbReference type="NCBI Taxonomy" id="423536"/>
    <lineage>
        <taxon>Eukaryota</taxon>
        <taxon>Sar</taxon>
        <taxon>Alveolata</taxon>
        <taxon>Perkinsozoa</taxon>
        <taxon>Perkinsea</taxon>
        <taxon>Perkinsida</taxon>
        <taxon>Perkinsidae</taxon>
        <taxon>Perkinsus</taxon>
    </lineage>
</organism>
<proteinExistence type="evidence at protein level"/>
<reference evidence="6" key="4">
    <citation type="submission" date="2024-07" db="PDB data bank">
        <title>Perkinsus marinus respiratory supercomplex CII2CIII2CIV2 in an intermediate state.</title>
        <authorList>
            <person name="Wu F."/>
            <person name="Amunts A."/>
        </authorList>
    </citation>
    <scope>STRUCTURE BY ELECTRON MICROSCOPY (2.20 ANGSTROMS) OF 387-433</scope>
</reference>
<dbReference type="Proteomes" id="UP000007800">
    <property type="component" value="Unassembled WGS sequence"/>
</dbReference>
<dbReference type="PDB" id="9FZL">
    <property type="method" value="EM"/>
    <property type="resolution" value="2.20 A"/>
    <property type="chains" value="4O/4o=387-433"/>
</dbReference>
<name>C5LG07_PERM5</name>
<protein>
    <recommendedName>
        <fullName evidence="7">GINS subunit domain-containing protein</fullName>
    </recommendedName>
</protein>
<evidence type="ECO:0000313" key="3">
    <source>
        <dbReference type="Proteomes" id="UP000007800"/>
    </source>
</evidence>
<keyword evidence="1" id="KW-0472">Membrane</keyword>
<dbReference type="SUPFAM" id="SSF158573">
    <property type="entry name" value="GINS helical bundle-like"/>
    <property type="match status" value="1"/>
</dbReference>
<accession>C5LG07</accession>
<keyword evidence="1" id="KW-1133">Transmembrane helix</keyword>
<dbReference type="Gene3D" id="1.20.58.1030">
    <property type="match status" value="1"/>
</dbReference>
<sequence length="433" mass="48153">MSPPQQAPSSSSLGGLTANAVSLVRSARESEWLPNYDAQKIRSVVKEMGDLFQRLLLAQHVASRLPANDDDDFGGSNKTKKRASLSPVVYLDAILRNRQCVLAYLQYRLDVLMCLRWQAGSAYVLADLIGPRPVTDGGEDGSSGVKSAGDTIAGRRLSPAERKFVYKYSDLLEEYMIGFTRESRYSRVLDLTSDLQPPPPVPEIAIRPNREIHHRSLLTGEVNFYDRDRDYNLSRSDFYNYVKAGWATDLLLPERVSRADIPWPARTDWGGHDPASPVAELIINTHSTVWPVAIFIFLSAAYMVKKHEARSGSLCLIGICSKVARRCADRFFDMTFSPPPTASQPPPEVADLARITSVSSLMSNAVARASGRPRRNPLLSPSIARADIPWPARTDWGGHDPATPFAELMINTHSMFWPVAIFIYVSAIYMVKK</sequence>
<dbReference type="GO" id="GO:1902983">
    <property type="term" value="P:DNA strand elongation involved in mitotic DNA replication"/>
    <property type="evidence" value="ECO:0007669"/>
    <property type="project" value="TreeGrafter"/>
</dbReference>
<reference evidence="5" key="2">
    <citation type="submission" date="2024-06" db="PDB data bank">
        <title>Perkinsus marinus Respiratory complex CIV.</title>
        <authorList>
            <person name="Wu F."/>
            <person name="Amunts A."/>
        </authorList>
    </citation>
    <scope>STRUCTURE BY ELECTRON MICROSCOPY (2.20 ANGSTROMS) OF 387-433</scope>
</reference>
<reference evidence="4" key="3">
    <citation type="submission" date="2024-06" db="PDB data bank">
        <title>Perkinsus marinus Respiratory supercomplex CII2CIII2CIV2 in c1 sate.</title>
        <authorList>
            <person name="Wu F."/>
            <person name="Amunts A."/>
        </authorList>
    </citation>
    <scope>STRUCTURE BY ELECTRON MICROSCOPY (2.50 ANGSTROMS) OF 387-433</scope>
</reference>
<dbReference type="CDD" id="cd11710">
    <property type="entry name" value="GINS_A_psf1"/>
    <property type="match status" value="1"/>
</dbReference>
<dbReference type="PDB" id="9FQ7">
    <property type="method" value="EM"/>
    <property type="resolution" value="2.50 A"/>
    <property type="chains" value="4O/4o=387-433"/>
</dbReference>
<keyword evidence="4 5" id="KW-0002">3D-structure</keyword>
<keyword evidence="1" id="KW-0812">Transmembrane</keyword>
<evidence type="ECO:0000313" key="2">
    <source>
        <dbReference type="EMBL" id="EER04262.1"/>
    </source>
</evidence>
<dbReference type="InParanoid" id="C5LG07"/>
<dbReference type="EMBL" id="GG681723">
    <property type="protein sequence ID" value="EER04262.1"/>
    <property type="molecule type" value="Genomic_DNA"/>
</dbReference>
<evidence type="ECO:0000256" key="1">
    <source>
        <dbReference type="SAM" id="Phobius"/>
    </source>
</evidence>
<evidence type="ECO:0007829" key="6">
    <source>
        <dbReference type="PDB" id="9FZL"/>
    </source>
</evidence>
<gene>
    <name evidence="2" type="ORF">Pmar_PMAR021765</name>
</gene>
<feature type="transmembrane region" description="Helical" evidence="1">
    <location>
        <begin position="415"/>
        <end position="431"/>
    </location>
</feature>
<keyword evidence="3" id="KW-1185">Reference proteome</keyword>
<dbReference type="InterPro" id="IPR005339">
    <property type="entry name" value="GINS_Psf1"/>
</dbReference>
<evidence type="ECO:0007829" key="5">
    <source>
        <dbReference type="PDB" id="9FQ8"/>
    </source>
</evidence>
<reference evidence="2 3" key="1">
    <citation type="submission" date="2008-07" db="EMBL/GenBank/DDBJ databases">
        <authorList>
            <person name="El-Sayed N."/>
            <person name="Caler E."/>
            <person name="Inman J."/>
            <person name="Amedeo P."/>
            <person name="Hass B."/>
            <person name="Wortman J."/>
        </authorList>
    </citation>
    <scope>NUCLEOTIDE SEQUENCE [LARGE SCALE GENOMIC DNA]</scope>
    <source>
        <strain evidence="3">ATCC 50983 / TXsc</strain>
    </source>
</reference>
<dbReference type="PANTHER" id="PTHR12914:SF2">
    <property type="entry name" value="DNA REPLICATION COMPLEX GINS PROTEIN PSF1"/>
    <property type="match status" value="1"/>
</dbReference>
<evidence type="ECO:0008006" key="7">
    <source>
        <dbReference type="Google" id="ProtNLM"/>
    </source>
</evidence>
<dbReference type="GO" id="GO:0000811">
    <property type="term" value="C:GINS complex"/>
    <property type="evidence" value="ECO:0007669"/>
    <property type="project" value="InterPro"/>
</dbReference>
<dbReference type="PDB" id="9FQ8">
    <property type="method" value="EM"/>
    <property type="resolution" value="2.20 A"/>
    <property type="chains" value="4O=387-433"/>
</dbReference>
<dbReference type="AlphaFoldDB" id="C5LG07"/>